<reference evidence="1" key="1">
    <citation type="submission" date="2021-02" db="EMBL/GenBank/DDBJ databases">
        <title>First Annotated Genome of the Yellow-green Alga Tribonema minus.</title>
        <authorList>
            <person name="Mahan K.M."/>
        </authorList>
    </citation>
    <scope>NUCLEOTIDE SEQUENCE</scope>
    <source>
        <strain evidence="1">UTEX B ZZ1240</strain>
    </source>
</reference>
<evidence type="ECO:0000313" key="1">
    <source>
        <dbReference type="EMBL" id="KAG5184659.1"/>
    </source>
</evidence>
<evidence type="ECO:0000313" key="2">
    <source>
        <dbReference type="Proteomes" id="UP000664859"/>
    </source>
</evidence>
<sequence length="143" mass="17550">MPQRRRRATRFRRKFGRRSSQNWQKLLVDRACRPQGWPAAVRTHFVSEIRWRQLARLLLKELHALRRIRNFIMPFLQWFTGVRGYWVEPNRHNDEPDIWYHDILSPHSETRNLPRRPRDTGRHFAERPRFRRGRRTLSYAAAA</sequence>
<dbReference type="EMBL" id="JAFCMP010000157">
    <property type="protein sequence ID" value="KAG5184659.1"/>
    <property type="molecule type" value="Genomic_DNA"/>
</dbReference>
<gene>
    <name evidence="1" type="ORF">JKP88DRAFT_244658</name>
</gene>
<keyword evidence="2" id="KW-1185">Reference proteome</keyword>
<name>A0A836CGH1_9STRA</name>
<protein>
    <submittedName>
        <fullName evidence="1">Uncharacterized protein</fullName>
    </submittedName>
</protein>
<comment type="caution">
    <text evidence="1">The sequence shown here is derived from an EMBL/GenBank/DDBJ whole genome shotgun (WGS) entry which is preliminary data.</text>
</comment>
<dbReference type="Proteomes" id="UP000664859">
    <property type="component" value="Unassembled WGS sequence"/>
</dbReference>
<organism evidence="1 2">
    <name type="scientific">Tribonema minus</name>
    <dbReference type="NCBI Taxonomy" id="303371"/>
    <lineage>
        <taxon>Eukaryota</taxon>
        <taxon>Sar</taxon>
        <taxon>Stramenopiles</taxon>
        <taxon>Ochrophyta</taxon>
        <taxon>PX clade</taxon>
        <taxon>Xanthophyceae</taxon>
        <taxon>Tribonematales</taxon>
        <taxon>Tribonemataceae</taxon>
        <taxon>Tribonema</taxon>
    </lineage>
</organism>
<dbReference type="AlphaFoldDB" id="A0A836CGH1"/>
<proteinExistence type="predicted"/>
<accession>A0A836CGH1</accession>